<dbReference type="InterPro" id="IPR036291">
    <property type="entry name" value="NAD(P)-bd_dom_sf"/>
</dbReference>
<evidence type="ECO:0000313" key="3">
    <source>
        <dbReference type="EMBL" id="THH19947.1"/>
    </source>
</evidence>
<evidence type="ECO:0008006" key="5">
    <source>
        <dbReference type="Google" id="ProtNLM"/>
    </source>
</evidence>
<dbReference type="EMBL" id="SGPL01000032">
    <property type="protein sequence ID" value="THH19947.1"/>
    <property type="molecule type" value="Genomic_DNA"/>
</dbReference>
<dbReference type="FunFam" id="3.40.50.720:FF:000084">
    <property type="entry name" value="Short-chain dehydrogenase reductase"/>
    <property type="match status" value="1"/>
</dbReference>
<protein>
    <recommendedName>
        <fullName evidence="5">Ketoreductase (KR) domain-containing protein</fullName>
    </recommendedName>
</protein>
<reference evidence="3 4" key="1">
    <citation type="submission" date="2019-02" db="EMBL/GenBank/DDBJ databases">
        <title>Genome sequencing of the rare red list fungi Bondarzewia mesenterica.</title>
        <authorList>
            <person name="Buettner E."/>
            <person name="Kellner H."/>
        </authorList>
    </citation>
    <scope>NUCLEOTIDE SEQUENCE [LARGE SCALE GENOMIC DNA]</scope>
    <source>
        <strain evidence="3 4">DSM 108281</strain>
    </source>
</reference>
<sequence length="323" mass="33989">MAPNDQPIVKQQVSPEEFYQRTVARIEKIQSHLNSAPRGTRLKGKVCVITGVASLMGIGADFQPMLNFRSVVCAGAQHLYLLDFAGDNLPELKSTIETSYPDVKACKLTVTVMQADAADEAAILGVCKQALQEEGRLDVFFANAGIATLSTLEETSASVFTEVMRVNALSCFLALKYASVAMKQTNASKGKEVGGGSIILTASVAGIRSGAGPVDYSASKAAVNSMVQTGAWQLQRTDIRVNSICPGLIETGMTIGTFDYARKRGNAAKIGQLNPTGRFGVAEEVAQAALFLASDDSSYVNGQILAVDGGLSASIPVVPGKFA</sequence>
<dbReference type="Pfam" id="PF13561">
    <property type="entry name" value="adh_short_C2"/>
    <property type="match status" value="1"/>
</dbReference>
<dbReference type="PRINTS" id="PR00080">
    <property type="entry name" value="SDRFAMILY"/>
</dbReference>
<evidence type="ECO:0000313" key="4">
    <source>
        <dbReference type="Proteomes" id="UP000310158"/>
    </source>
</evidence>
<comment type="similarity">
    <text evidence="1">Belongs to the short-chain dehydrogenases/reductases (SDR) family.</text>
</comment>
<proteinExistence type="inferred from homology"/>
<dbReference type="Gene3D" id="3.40.50.720">
    <property type="entry name" value="NAD(P)-binding Rossmann-like Domain"/>
    <property type="match status" value="1"/>
</dbReference>
<dbReference type="CDD" id="cd05233">
    <property type="entry name" value="SDR_c"/>
    <property type="match status" value="1"/>
</dbReference>
<evidence type="ECO:0000256" key="1">
    <source>
        <dbReference type="ARBA" id="ARBA00006484"/>
    </source>
</evidence>
<keyword evidence="2" id="KW-0560">Oxidoreductase</keyword>
<dbReference type="InterPro" id="IPR002347">
    <property type="entry name" value="SDR_fam"/>
</dbReference>
<name>A0A4S4M5P3_9AGAM</name>
<dbReference type="Proteomes" id="UP000310158">
    <property type="component" value="Unassembled WGS sequence"/>
</dbReference>
<keyword evidence="4" id="KW-1185">Reference proteome</keyword>
<organism evidence="3 4">
    <name type="scientific">Bondarzewia mesenterica</name>
    <dbReference type="NCBI Taxonomy" id="1095465"/>
    <lineage>
        <taxon>Eukaryota</taxon>
        <taxon>Fungi</taxon>
        <taxon>Dikarya</taxon>
        <taxon>Basidiomycota</taxon>
        <taxon>Agaricomycotina</taxon>
        <taxon>Agaricomycetes</taxon>
        <taxon>Russulales</taxon>
        <taxon>Bondarzewiaceae</taxon>
        <taxon>Bondarzewia</taxon>
    </lineage>
</organism>
<dbReference type="OrthoDB" id="4131217at2759"/>
<dbReference type="PANTHER" id="PTHR43180:SF66">
    <property type="entry name" value="SHORT-CHAIN DEHYDROGENASE_REDUCTASE FAMILY PROTEIN"/>
    <property type="match status" value="1"/>
</dbReference>
<gene>
    <name evidence="3" type="ORF">EW146_g1319</name>
</gene>
<comment type="caution">
    <text evidence="3">The sequence shown here is derived from an EMBL/GenBank/DDBJ whole genome shotgun (WGS) entry which is preliminary data.</text>
</comment>
<dbReference type="AlphaFoldDB" id="A0A4S4M5P3"/>
<evidence type="ECO:0000256" key="2">
    <source>
        <dbReference type="ARBA" id="ARBA00023002"/>
    </source>
</evidence>
<accession>A0A4S4M5P3</accession>
<dbReference type="SUPFAM" id="SSF51735">
    <property type="entry name" value="NAD(P)-binding Rossmann-fold domains"/>
    <property type="match status" value="1"/>
</dbReference>
<dbReference type="PANTHER" id="PTHR43180">
    <property type="entry name" value="3-OXOACYL-(ACYL-CARRIER-PROTEIN) REDUCTASE (AFU_ORTHOLOGUE AFUA_6G11210)"/>
    <property type="match status" value="1"/>
</dbReference>
<dbReference type="PRINTS" id="PR00081">
    <property type="entry name" value="GDHRDH"/>
</dbReference>
<dbReference type="GO" id="GO:0016491">
    <property type="term" value="F:oxidoreductase activity"/>
    <property type="evidence" value="ECO:0007669"/>
    <property type="project" value="UniProtKB-KW"/>
</dbReference>